<gene>
    <name evidence="4" type="ORF">PT974_09773</name>
</gene>
<reference evidence="4 5" key="1">
    <citation type="submission" date="2024-01" db="EMBL/GenBank/DDBJ databases">
        <title>Complete genome of Cladobotryum mycophilum ATHUM6906.</title>
        <authorList>
            <person name="Christinaki A.C."/>
            <person name="Myridakis A.I."/>
            <person name="Kouvelis V.N."/>
        </authorList>
    </citation>
    <scope>NUCLEOTIDE SEQUENCE [LARGE SCALE GENOMIC DNA]</scope>
    <source>
        <strain evidence="4 5">ATHUM6906</strain>
    </source>
</reference>
<dbReference type="EMBL" id="JAVFKD010000014">
    <property type="protein sequence ID" value="KAK5991490.1"/>
    <property type="molecule type" value="Genomic_DNA"/>
</dbReference>
<feature type="transmembrane region" description="Helical" evidence="2">
    <location>
        <begin position="401"/>
        <end position="422"/>
    </location>
</feature>
<keyword evidence="5" id="KW-1185">Reference proteome</keyword>
<feature type="transmembrane region" description="Helical" evidence="2">
    <location>
        <begin position="620"/>
        <end position="643"/>
    </location>
</feature>
<accession>A0ABR0SIA7</accession>
<evidence type="ECO:0000259" key="3">
    <source>
        <dbReference type="Pfam" id="PF20163"/>
    </source>
</evidence>
<feature type="compositionally biased region" description="Basic and acidic residues" evidence="1">
    <location>
        <begin position="32"/>
        <end position="46"/>
    </location>
</feature>
<feature type="region of interest" description="Disordered" evidence="1">
    <location>
        <begin position="1"/>
        <end position="61"/>
    </location>
</feature>
<dbReference type="PANTHER" id="PTHR35395:SF1">
    <property type="entry name" value="DUF6536 DOMAIN-CONTAINING PROTEIN"/>
    <property type="match status" value="1"/>
</dbReference>
<evidence type="ECO:0000256" key="2">
    <source>
        <dbReference type="SAM" id="Phobius"/>
    </source>
</evidence>
<name>A0ABR0SIA7_9HYPO</name>
<keyword evidence="2" id="KW-0472">Membrane</keyword>
<dbReference type="InterPro" id="IPR046623">
    <property type="entry name" value="DUF6536"/>
</dbReference>
<evidence type="ECO:0000256" key="1">
    <source>
        <dbReference type="SAM" id="MobiDB-lite"/>
    </source>
</evidence>
<dbReference type="PANTHER" id="PTHR35395">
    <property type="entry name" value="DUF6536 DOMAIN-CONTAINING PROTEIN"/>
    <property type="match status" value="1"/>
</dbReference>
<proteinExistence type="predicted"/>
<dbReference type="Proteomes" id="UP001338125">
    <property type="component" value="Unassembled WGS sequence"/>
</dbReference>
<feature type="transmembrane region" description="Helical" evidence="2">
    <location>
        <begin position="531"/>
        <end position="552"/>
    </location>
</feature>
<evidence type="ECO:0000313" key="4">
    <source>
        <dbReference type="EMBL" id="KAK5991490.1"/>
    </source>
</evidence>
<feature type="transmembrane region" description="Helical" evidence="2">
    <location>
        <begin position="558"/>
        <end position="582"/>
    </location>
</feature>
<protein>
    <recommendedName>
        <fullName evidence="3">DUF6536 domain-containing protein</fullName>
    </recommendedName>
</protein>
<organism evidence="4 5">
    <name type="scientific">Cladobotryum mycophilum</name>
    <dbReference type="NCBI Taxonomy" id="491253"/>
    <lineage>
        <taxon>Eukaryota</taxon>
        <taxon>Fungi</taxon>
        <taxon>Dikarya</taxon>
        <taxon>Ascomycota</taxon>
        <taxon>Pezizomycotina</taxon>
        <taxon>Sordariomycetes</taxon>
        <taxon>Hypocreomycetidae</taxon>
        <taxon>Hypocreales</taxon>
        <taxon>Hypocreaceae</taxon>
        <taxon>Cladobotryum</taxon>
    </lineage>
</organism>
<feature type="transmembrane region" description="Helical" evidence="2">
    <location>
        <begin position="497"/>
        <end position="519"/>
    </location>
</feature>
<evidence type="ECO:0000313" key="5">
    <source>
        <dbReference type="Proteomes" id="UP001338125"/>
    </source>
</evidence>
<keyword evidence="2" id="KW-0812">Transmembrane</keyword>
<feature type="domain" description="DUF6536" evidence="3">
    <location>
        <begin position="100"/>
        <end position="250"/>
    </location>
</feature>
<feature type="transmembrane region" description="Helical" evidence="2">
    <location>
        <begin position="151"/>
        <end position="171"/>
    </location>
</feature>
<feature type="transmembrane region" description="Helical" evidence="2">
    <location>
        <begin position="102"/>
        <end position="125"/>
    </location>
</feature>
<feature type="transmembrane region" description="Helical" evidence="2">
    <location>
        <begin position="210"/>
        <end position="227"/>
    </location>
</feature>
<feature type="region of interest" description="Disordered" evidence="1">
    <location>
        <begin position="444"/>
        <end position="464"/>
    </location>
</feature>
<feature type="transmembrane region" description="Helical" evidence="2">
    <location>
        <begin position="233"/>
        <end position="250"/>
    </location>
</feature>
<sequence length="789" mass="87152">MDSSNINNPYYMELNDFDESQNQRETSQEPLMHAEIHSQDGHHDGDSSAGEEEQPLMSEKQPYKLPQYAKINVLSRYIPELEPEHARAQTLRVRMGKRATMLMVQSIIAFAVIVANLGLCLWAILARPPDFRGIGTVYLGDCGLVTRIDSIAHLVLNLISSLFLGAGNYCMQILVAPSREEVDRAHATGHSMDIGLHSMRNLRRIDVRRVALWAAIGFASILLHLFWNAAVFASLPFVPYPIAITTSDFLRSNDTWGYDKLYGLGDSDANNGSSVFALHHSARNYTRINVTECIDQYIDPLQATADLVVIASNLTAAQNNGSSLLNGWMNGNQPTRWDGAGKWICSVHEDQKWTKYCSPDWAKEFSHDWELATTPPIKVAYCLVGPAGDNDQRCGLHYNTYTLSIVCLLTIIEGFLIGWTWMRHSLPTLVTMGDAVASFLGNPERQPVEEDTDDDNNNSTPTKWGTRTDRKVIAPVVHTWNPKARVIWLSGADRQSWILALVGTLVILGIAILLLCLAIRSFKIVGVSTTIRGLVAIGFGTVNSASLVGAAFRGGSGTANFFLTVLFANIFQLLVSLAYVLWNNVLTQQLVADSMVRFLRADGKKPLRVSSPRGMQRSSYILSLPMLYSGPMMICFIILHWLVSQSVFNVQTIAFQSGPGKTRIPTYDASRIGFSALGILVTILFGGLFFIILVTNSLVRTYKDVPKDFPRLATDSNAIRCLCQPPLEDTDAEIFPVRLGVVPADNGKDLDAVPRLAFSTLVSISGPQAGGQYLQPKMVPLQSKRGTKR</sequence>
<keyword evidence="2" id="KW-1133">Transmembrane helix</keyword>
<dbReference type="Pfam" id="PF20163">
    <property type="entry name" value="DUF6536"/>
    <property type="match status" value="1"/>
</dbReference>
<feature type="transmembrane region" description="Helical" evidence="2">
    <location>
        <begin position="672"/>
        <end position="694"/>
    </location>
</feature>
<comment type="caution">
    <text evidence="4">The sequence shown here is derived from an EMBL/GenBank/DDBJ whole genome shotgun (WGS) entry which is preliminary data.</text>
</comment>